<feature type="region of interest" description="Disordered" evidence="1">
    <location>
        <begin position="321"/>
        <end position="389"/>
    </location>
</feature>
<dbReference type="Pfam" id="PF13391">
    <property type="entry name" value="HNH_2"/>
    <property type="match status" value="1"/>
</dbReference>
<organism evidence="4 5">
    <name type="scientific">Athelia psychrophila</name>
    <dbReference type="NCBI Taxonomy" id="1759441"/>
    <lineage>
        <taxon>Eukaryota</taxon>
        <taxon>Fungi</taxon>
        <taxon>Dikarya</taxon>
        <taxon>Basidiomycota</taxon>
        <taxon>Agaricomycotina</taxon>
        <taxon>Agaricomycetes</taxon>
        <taxon>Agaricomycetidae</taxon>
        <taxon>Atheliales</taxon>
        <taxon>Atheliaceae</taxon>
        <taxon>Athelia</taxon>
    </lineage>
</organism>
<evidence type="ECO:0000313" key="4">
    <source>
        <dbReference type="EMBL" id="KZP11043.1"/>
    </source>
</evidence>
<dbReference type="AlphaFoldDB" id="A0A165ZXW8"/>
<dbReference type="InterPro" id="IPR003615">
    <property type="entry name" value="HNH_nuc"/>
</dbReference>
<feature type="region of interest" description="Disordered" evidence="1">
    <location>
        <begin position="1"/>
        <end position="37"/>
    </location>
</feature>
<reference evidence="4 5" key="1">
    <citation type="journal article" date="2016" name="Mol. Biol. Evol.">
        <title>Comparative Genomics of Early-Diverging Mushroom-Forming Fungi Provides Insights into the Origins of Lignocellulose Decay Capabilities.</title>
        <authorList>
            <person name="Nagy L.G."/>
            <person name="Riley R."/>
            <person name="Tritt A."/>
            <person name="Adam C."/>
            <person name="Daum C."/>
            <person name="Floudas D."/>
            <person name="Sun H."/>
            <person name="Yadav J.S."/>
            <person name="Pangilinan J."/>
            <person name="Larsson K.H."/>
            <person name="Matsuura K."/>
            <person name="Barry K."/>
            <person name="Labutti K."/>
            <person name="Kuo R."/>
            <person name="Ohm R.A."/>
            <person name="Bhattacharya S.S."/>
            <person name="Shirouzu T."/>
            <person name="Yoshinaga Y."/>
            <person name="Martin F.M."/>
            <person name="Grigoriev I.V."/>
            <person name="Hibbett D.S."/>
        </authorList>
    </citation>
    <scope>NUCLEOTIDE SEQUENCE [LARGE SCALE GENOMIC DNA]</scope>
    <source>
        <strain evidence="4 5">CBS 109695</strain>
    </source>
</reference>
<dbReference type="Proteomes" id="UP000076532">
    <property type="component" value="Unassembled WGS sequence"/>
</dbReference>
<name>A0A165ZXW8_9AGAM</name>
<gene>
    <name evidence="4" type="ORF">FIBSPDRAFT_1050987</name>
    <name evidence="3" type="ORF">FIBSPDRAFT_1055237</name>
</gene>
<dbReference type="STRING" id="436010.A0A165ZXW8"/>
<evidence type="ECO:0000313" key="3">
    <source>
        <dbReference type="EMBL" id="KZP03514.1"/>
    </source>
</evidence>
<feature type="compositionally biased region" description="Polar residues" evidence="1">
    <location>
        <begin position="1"/>
        <end position="11"/>
    </location>
</feature>
<keyword evidence="5" id="KW-1185">Reference proteome</keyword>
<dbReference type="OrthoDB" id="3133596at2759"/>
<sequence length="407" mass="44709">MANLRTPSPGASQDPLFIPDPTPSRPERLRSPGSSAQRNKLLALDDGVCLITGDKAAKGAIQDAHIVSRQFPVDKIEYYERLWGLPSKKFNVDSRFNRVHLRSDIHHAYDSHLWALVPTQAILNEIVAFCVGLINARGRHRIYDACLSILPNDVEKRYPYVFVPIQVSKMAPRIMRTEPDDSWNTYHTPFKLFPLLQHHSHPYYTILNAYLKFQDVEDQDILAEHRALRDQVNLIHAMWCTLDPRTVAPQTISEDGGDDGQGFGGDNNGGTGDGGGDGGGINGEGSGQDEARAHSGQHGLEGGGREDVLMDVAASLTRPCRVAHDSDLPPTTAGLVRKSTSSTSLSGLPELDDSINPGDSASVASEPSTGLRSDDEGEAQDRHDEHDVHPAHRWNVDAWRKGVLDYL</sequence>
<proteinExistence type="predicted"/>
<feature type="domain" description="HNH nuclease" evidence="2">
    <location>
        <begin position="49"/>
        <end position="116"/>
    </location>
</feature>
<feature type="compositionally biased region" description="Polar residues" evidence="1">
    <location>
        <begin position="357"/>
        <end position="371"/>
    </location>
</feature>
<dbReference type="EMBL" id="KV417669">
    <property type="protein sequence ID" value="KZP11043.1"/>
    <property type="molecule type" value="Genomic_DNA"/>
</dbReference>
<evidence type="ECO:0000313" key="5">
    <source>
        <dbReference type="Proteomes" id="UP000076532"/>
    </source>
</evidence>
<feature type="compositionally biased region" description="Basic and acidic residues" evidence="1">
    <location>
        <begin position="379"/>
        <end position="389"/>
    </location>
</feature>
<evidence type="ECO:0000259" key="2">
    <source>
        <dbReference type="Pfam" id="PF13391"/>
    </source>
</evidence>
<feature type="region of interest" description="Disordered" evidence="1">
    <location>
        <begin position="249"/>
        <end position="304"/>
    </location>
</feature>
<accession>A0A165ZXW8</accession>
<evidence type="ECO:0000256" key="1">
    <source>
        <dbReference type="SAM" id="MobiDB-lite"/>
    </source>
</evidence>
<feature type="compositionally biased region" description="Gly residues" evidence="1">
    <location>
        <begin position="259"/>
        <end position="286"/>
    </location>
</feature>
<protein>
    <recommendedName>
        <fullName evidence="2">HNH nuclease domain-containing protein</fullName>
    </recommendedName>
</protein>
<dbReference type="EMBL" id="KV418051">
    <property type="protein sequence ID" value="KZP03514.1"/>
    <property type="molecule type" value="Genomic_DNA"/>
</dbReference>